<gene>
    <name evidence="1" type="ORF">BDN72DRAFT_843332</name>
</gene>
<keyword evidence="2" id="KW-1185">Reference proteome</keyword>
<evidence type="ECO:0000313" key="2">
    <source>
        <dbReference type="Proteomes" id="UP000308600"/>
    </source>
</evidence>
<protein>
    <submittedName>
        <fullName evidence="1">Uncharacterized protein</fullName>
    </submittedName>
</protein>
<organism evidence="1 2">
    <name type="scientific">Pluteus cervinus</name>
    <dbReference type="NCBI Taxonomy" id="181527"/>
    <lineage>
        <taxon>Eukaryota</taxon>
        <taxon>Fungi</taxon>
        <taxon>Dikarya</taxon>
        <taxon>Basidiomycota</taxon>
        <taxon>Agaricomycotina</taxon>
        <taxon>Agaricomycetes</taxon>
        <taxon>Agaricomycetidae</taxon>
        <taxon>Agaricales</taxon>
        <taxon>Pluteineae</taxon>
        <taxon>Pluteaceae</taxon>
        <taxon>Pluteus</taxon>
    </lineage>
</organism>
<name>A0ACD3ANL4_9AGAR</name>
<accession>A0ACD3ANL4</accession>
<evidence type="ECO:0000313" key="1">
    <source>
        <dbReference type="EMBL" id="TFK67239.1"/>
    </source>
</evidence>
<reference evidence="1 2" key="1">
    <citation type="journal article" date="2019" name="Nat. Ecol. Evol.">
        <title>Megaphylogeny resolves global patterns of mushroom evolution.</title>
        <authorList>
            <person name="Varga T."/>
            <person name="Krizsan K."/>
            <person name="Foldi C."/>
            <person name="Dima B."/>
            <person name="Sanchez-Garcia M."/>
            <person name="Sanchez-Ramirez S."/>
            <person name="Szollosi G.J."/>
            <person name="Szarkandi J.G."/>
            <person name="Papp V."/>
            <person name="Albert L."/>
            <person name="Andreopoulos W."/>
            <person name="Angelini C."/>
            <person name="Antonin V."/>
            <person name="Barry K.W."/>
            <person name="Bougher N.L."/>
            <person name="Buchanan P."/>
            <person name="Buyck B."/>
            <person name="Bense V."/>
            <person name="Catcheside P."/>
            <person name="Chovatia M."/>
            <person name="Cooper J."/>
            <person name="Damon W."/>
            <person name="Desjardin D."/>
            <person name="Finy P."/>
            <person name="Geml J."/>
            <person name="Haridas S."/>
            <person name="Hughes K."/>
            <person name="Justo A."/>
            <person name="Karasinski D."/>
            <person name="Kautmanova I."/>
            <person name="Kiss B."/>
            <person name="Kocsube S."/>
            <person name="Kotiranta H."/>
            <person name="LaButti K.M."/>
            <person name="Lechner B.E."/>
            <person name="Liimatainen K."/>
            <person name="Lipzen A."/>
            <person name="Lukacs Z."/>
            <person name="Mihaltcheva S."/>
            <person name="Morgado L.N."/>
            <person name="Niskanen T."/>
            <person name="Noordeloos M.E."/>
            <person name="Ohm R.A."/>
            <person name="Ortiz-Santana B."/>
            <person name="Ovrebo C."/>
            <person name="Racz N."/>
            <person name="Riley R."/>
            <person name="Savchenko A."/>
            <person name="Shiryaev A."/>
            <person name="Soop K."/>
            <person name="Spirin V."/>
            <person name="Szebenyi C."/>
            <person name="Tomsovsky M."/>
            <person name="Tulloss R.E."/>
            <person name="Uehling J."/>
            <person name="Grigoriev I.V."/>
            <person name="Vagvolgyi C."/>
            <person name="Papp T."/>
            <person name="Martin F.M."/>
            <person name="Miettinen O."/>
            <person name="Hibbett D.S."/>
            <person name="Nagy L.G."/>
        </authorList>
    </citation>
    <scope>NUCLEOTIDE SEQUENCE [LARGE SCALE GENOMIC DNA]</scope>
    <source>
        <strain evidence="1 2">NL-1719</strain>
    </source>
</reference>
<dbReference type="Proteomes" id="UP000308600">
    <property type="component" value="Unassembled WGS sequence"/>
</dbReference>
<proteinExistence type="predicted"/>
<dbReference type="EMBL" id="ML208381">
    <property type="protein sequence ID" value="TFK67239.1"/>
    <property type="molecule type" value="Genomic_DNA"/>
</dbReference>
<sequence>MRVSFSQHYERVDAPPSTIWEDHEPGFEPNLNIQALHELFKLSKSETGANRADGNNEKGRKRVRGASPPSISKRVRVSPDSGASSAGVLDLTTADGSTIESPYPHLSYKYTVGGQSASILQHTFQVQYNLADAGEAPAQGDNADFYNWLSCGQAFLRALKHVSSPEEQRISLGRLAFAQYRGRLVATSTDLTNFTGTNDWLFLVPSLTDGIDLDEFGYSSPIVEDILIAAFLLQERYRVNLQGTLHLVLHPDISDNPNALPFHLEVDISVSLCLNYFFDSLFGRELKRKVTEFEDARRRLLDYAYTSHLPRPLSHEGATNIPFFYSILEPAPVIESKREETAQPPDLRAKLLPFQRRSVAWLLEREGKTLSADGSVVPLTSSTDYSFWEKIEEGNYVWYYNRLSGVLSQDAPVEPSPALGGILAEEPGLGKTMETIALILMNPAPPERNPSVTRWDPATELNVRAIKTTLIVTPPSLASQWVDELATHAPTLKVLVYDGWTKLEVPATQYQVELERKRRLESAQSKSKTKSQTKTKTGSRTSSSRSKKASTSKGPQVSESDEDSDDIIDWCTYVQKFDIVITTYSVLRNDLNVARAPFIRTRRHETAERFRSPLVMCEWNRVVMDEVQMVGGGKAEDMVALIPRLSSFAVSGTPARTQTSDLMHVLRFLRIDHVLGSNALWDRLRKPGYAGEFAAFFQKYAIRTMKSTVNTELTIPQQTRFLVPIDLGRVERHVYAQNLEAGLLTLGLDARGVASRPDWEVDSVLLRQIIRKLRGICTHPQVGQLPAYKLGSKSSALKSMAEVLRNMSDQNWRNVVDDWKAMVTSLIRKAQLQQRNTKDLRRYHSALETLYTAEKEVMELIQDIESVIAVHKEQGDILIKEAKANREKLESSLPANHSDPKGKGKAREVDAEDESDAEEAIGDVEDKPPGPTAEDLELPRTPAGKEHAAKRGALTQRLRECKVVLHRIKFLQGDVYHVLGDRHVQSEEEAYATAEELRKELLSGAEHDAHRAVDAMIEYANDESLSLSMLRIEEPYLKHYGIRSSELATELNDIIEVVLNAQSELLWEWRENLTSLLTQKLSPGEDEADGQEYQRTLDNQGNAEVYIKAYSALLADMREALMHERTLLAAHDVREKHVRKTHAAMRAAAEFLDTEDVDLQPEHDILHQELTEKRKELLEDLGGRAVKSILNDLGDALARITKDTDPEKDILKDAVARVRSLINDHNATLNKFESDLTHLRRIFNQRILYFRQLQEISDSVAEIVLEGSVENALGFCYDEQQDLASKIKTNRARQRYLENLNKDKGKDALDADDETCILCRCEFVRGFITQCAHVFCEDCMKAWFQRKEGKTCPVCRVGINPDAVQRFTVDDSRAPAEIVNGEVMPKSRRHIDYNKIDPELLKTIQQVESFGDYGSKIQTIVRHILHLKFTDPGTKSIVFSAWADSLHIVEAALHDNGVACLRIDQKSKGEVAAKRFKNDPDIHVLLLHGERENAGLNITCASRVFLMESVVHHGFELQAIARIDRMGQTRQTEVFCYYAEDTIEKNILDLAARQGLSLYTKDKSAGTLHVTSFAHDEDKKKITDSRSKKKVQKGDFILKTDDMLAILFPHLYEDLEYLIPQDGLDGMEQDNTESEVNRRSFQNAEAGPSRRRL</sequence>